<dbReference type="InterPro" id="IPR002020">
    <property type="entry name" value="Citrate_synthase"/>
</dbReference>
<dbReference type="NCBIfam" id="TIGR01800">
    <property type="entry name" value="cit_synth_II"/>
    <property type="match status" value="1"/>
</dbReference>
<dbReference type="GO" id="GO:0036440">
    <property type="term" value="F:citrate synthase activity"/>
    <property type="evidence" value="ECO:0007669"/>
    <property type="project" value="UniProtKB-EC"/>
</dbReference>
<dbReference type="RefSeq" id="WP_390360774.1">
    <property type="nucleotide sequence ID" value="NZ_JBHTKJ010000013.1"/>
</dbReference>
<evidence type="ECO:0000256" key="6">
    <source>
        <dbReference type="PIRNR" id="PIRNR001369"/>
    </source>
</evidence>
<evidence type="ECO:0000256" key="5">
    <source>
        <dbReference type="ARBA" id="ARBA00049288"/>
    </source>
</evidence>
<dbReference type="NCBIfam" id="NF010638">
    <property type="entry name" value="PRK14035.1"/>
    <property type="match status" value="1"/>
</dbReference>
<dbReference type="PANTHER" id="PTHR11739:SF4">
    <property type="entry name" value="CITRATE SYNTHASE, PEROXISOMAL"/>
    <property type="match status" value="1"/>
</dbReference>
<dbReference type="PIRSF" id="PIRSF001369">
    <property type="entry name" value="Citrate_synth"/>
    <property type="match status" value="1"/>
</dbReference>
<dbReference type="InterPro" id="IPR024176">
    <property type="entry name" value="Citrate_synthase_bac-typ"/>
</dbReference>
<accession>A0ABW3LI78</accession>
<dbReference type="Gene3D" id="1.10.580.10">
    <property type="entry name" value="Citrate Synthase, domain 1"/>
    <property type="match status" value="1"/>
</dbReference>
<evidence type="ECO:0000313" key="8">
    <source>
        <dbReference type="Proteomes" id="UP001597040"/>
    </source>
</evidence>
<keyword evidence="7" id="KW-0012">Acyltransferase</keyword>
<dbReference type="PANTHER" id="PTHR11739">
    <property type="entry name" value="CITRATE SYNTHASE"/>
    <property type="match status" value="1"/>
</dbReference>
<sequence>MTTTKGLEGVVATQSSISSIIDDQLTYVGYRIDDLAENSSFEEVVYLLWNQKLPNKSELDAFKTELASNMEVPDAVIDHLRSYDLSTVHPMAALRSAVSILGLYDEDADVMEEAANKQKALRIQAKISTIVTAFARIRKGKDPVKPKKDLGYAANFLYMLNEEEPKDVEVEAINKALVLHADHELNASTFTARVCVATLSDIYSGVTAAIGALKGPLHGGANERVMKMLTEIDVEENAIPYIKEKVANKEKIMGMGHRVYENGDPRAKHLKRMSKELTKLTGQAKWYNMSVKIEDYIKEEKGLPANVDFYSASVYHSLGIDHDLFTPIFAVSRVSGWLAHILEQYDNNRLIRPRAEYVGPKTQSYVAMDKRA</sequence>
<dbReference type="InterPro" id="IPR016143">
    <property type="entry name" value="Citrate_synth-like_sm_a-sub"/>
</dbReference>
<evidence type="ECO:0000256" key="4">
    <source>
        <dbReference type="ARBA" id="ARBA00022679"/>
    </source>
</evidence>
<dbReference type="Gene3D" id="1.10.230.10">
    <property type="entry name" value="Cytochrome P450-Terp, domain 2"/>
    <property type="match status" value="1"/>
</dbReference>
<dbReference type="InterPro" id="IPR016142">
    <property type="entry name" value="Citrate_synth-like_lrg_a-sub"/>
</dbReference>
<evidence type="ECO:0000256" key="1">
    <source>
        <dbReference type="ARBA" id="ARBA00005163"/>
    </source>
</evidence>
<keyword evidence="8" id="KW-1185">Reference proteome</keyword>
<comment type="caution">
    <text evidence="7">The sequence shown here is derived from an EMBL/GenBank/DDBJ whole genome shotgun (WGS) entry which is preliminary data.</text>
</comment>
<proteinExistence type="inferred from homology"/>
<name>A0ABW3LI78_9BACI</name>
<dbReference type="InterPro" id="IPR011278">
    <property type="entry name" value="2-MeCitrate/Citrate_synth_II"/>
</dbReference>
<evidence type="ECO:0000313" key="7">
    <source>
        <dbReference type="EMBL" id="MFD1038101.1"/>
    </source>
</evidence>
<keyword evidence="3" id="KW-0816">Tricarboxylic acid cycle</keyword>
<dbReference type="CDD" id="cd06110">
    <property type="entry name" value="BSuCS-II_like"/>
    <property type="match status" value="1"/>
</dbReference>
<evidence type="ECO:0000256" key="2">
    <source>
        <dbReference type="ARBA" id="ARBA00010566"/>
    </source>
</evidence>
<keyword evidence="4 6" id="KW-0808">Transferase</keyword>
<dbReference type="Pfam" id="PF00285">
    <property type="entry name" value="Citrate_synt"/>
    <property type="match status" value="1"/>
</dbReference>
<comment type="pathway">
    <text evidence="1">Carbohydrate metabolism; tricarboxylic acid cycle.</text>
</comment>
<evidence type="ECO:0000256" key="3">
    <source>
        <dbReference type="ARBA" id="ARBA00022532"/>
    </source>
</evidence>
<dbReference type="EMBL" id="JBHTKJ010000013">
    <property type="protein sequence ID" value="MFD1038101.1"/>
    <property type="molecule type" value="Genomic_DNA"/>
</dbReference>
<reference evidence="8" key="1">
    <citation type="journal article" date="2019" name="Int. J. Syst. Evol. Microbiol.">
        <title>The Global Catalogue of Microorganisms (GCM) 10K type strain sequencing project: providing services to taxonomists for standard genome sequencing and annotation.</title>
        <authorList>
            <consortium name="The Broad Institute Genomics Platform"/>
            <consortium name="The Broad Institute Genome Sequencing Center for Infectious Disease"/>
            <person name="Wu L."/>
            <person name="Ma J."/>
        </authorList>
    </citation>
    <scope>NUCLEOTIDE SEQUENCE [LARGE SCALE GENOMIC DNA]</scope>
    <source>
        <strain evidence="8">CCUG 56754</strain>
    </source>
</reference>
<dbReference type="NCBIfam" id="NF010637">
    <property type="entry name" value="PRK14034.1"/>
    <property type="match status" value="1"/>
</dbReference>
<comment type="catalytic activity">
    <reaction evidence="5">
        <text>oxaloacetate + acetyl-CoA + H2O = citrate + CoA + H(+)</text>
        <dbReference type="Rhea" id="RHEA:16845"/>
        <dbReference type="ChEBI" id="CHEBI:15377"/>
        <dbReference type="ChEBI" id="CHEBI:15378"/>
        <dbReference type="ChEBI" id="CHEBI:16452"/>
        <dbReference type="ChEBI" id="CHEBI:16947"/>
        <dbReference type="ChEBI" id="CHEBI:57287"/>
        <dbReference type="ChEBI" id="CHEBI:57288"/>
        <dbReference type="EC" id="2.3.3.16"/>
    </reaction>
</comment>
<organism evidence="7 8">
    <name type="scientific">Virgibacillus byunsanensis</name>
    <dbReference type="NCBI Taxonomy" id="570945"/>
    <lineage>
        <taxon>Bacteria</taxon>
        <taxon>Bacillati</taxon>
        <taxon>Bacillota</taxon>
        <taxon>Bacilli</taxon>
        <taxon>Bacillales</taxon>
        <taxon>Bacillaceae</taxon>
        <taxon>Virgibacillus</taxon>
    </lineage>
</organism>
<gene>
    <name evidence="7" type="primary">citZ</name>
    <name evidence="7" type="ORF">ACFQ3N_06715</name>
</gene>
<comment type="similarity">
    <text evidence="2 6">Belongs to the citrate synthase family.</text>
</comment>
<dbReference type="SUPFAM" id="SSF48256">
    <property type="entry name" value="Citrate synthase"/>
    <property type="match status" value="1"/>
</dbReference>
<dbReference type="Proteomes" id="UP001597040">
    <property type="component" value="Unassembled WGS sequence"/>
</dbReference>
<dbReference type="PRINTS" id="PR00143">
    <property type="entry name" value="CITRTSNTHASE"/>
</dbReference>
<protein>
    <recommendedName>
        <fullName evidence="6">Citrate synthase</fullName>
    </recommendedName>
</protein>
<dbReference type="InterPro" id="IPR036969">
    <property type="entry name" value="Citrate_synthase_sf"/>
</dbReference>